<feature type="region of interest" description="Disordered" evidence="1">
    <location>
        <begin position="139"/>
        <end position="186"/>
    </location>
</feature>
<proteinExistence type="predicted"/>
<accession>A0AAE4R7U7</accession>
<dbReference type="RefSeq" id="WP_174324715.1">
    <property type="nucleotide sequence ID" value="NZ_CP091855.1"/>
</dbReference>
<dbReference type="EMBL" id="JAWLKH010000006">
    <property type="protein sequence ID" value="MDV6311935.1"/>
    <property type="molecule type" value="Genomic_DNA"/>
</dbReference>
<dbReference type="GeneID" id="77173815"/>
<reference evidence="2" key="1">
    <citation type="submission" date="2023-10" db="EMBL/GenBank/DDBJ databases">
        <title>Development of a sustainable strategy for remediation of hydrocarbon-contaminated territories based on the waste exchange concept.</title>
        <authorList>
            <person name="Krivoruchko A."/>
        </authorList>
    </citation>
    <scope>NUCLEOTIDE SEQUENCE</scope>
    <source>
        <strain evidence="2">IEGM 1279</strain>
    </source>
</reference>
<feature type="region of interest" description="Disordered" evidence="1">
    <location>
        <begin position="94"/>
        <end position="113"/>
    </location>
</feature>
<dbReference type="Pfam" id="PF12005">
    <property type="entry name" value="DUF3499"/>
    <property type="match status" value="1"/>
</dbReference>
<dbReference type="InterPro" id="IPR021888">
    <property type="entry name" value="DUF3499"/>
</dbReference>
<gene>
    <name evidence="2" type="ORF">R3Q15_08530</name>
</gene>
<dbReference type="Proteomes" id="UP001185922">
    <property type="component" value="Unassembled WGS sequence"/>
</dbReference>
<sequence length="186" mass="20041">MKLPRLCCRPGCARSAVATLTFVYAESTAVIGPLATSEEPHSWDLCDDHARRITVPRGWEMLRSERGFSVPAEDHELTALAEAVREAGAVAGGARPGFVDRGSLGRGPDRMPVDSLDAFDSRARDEARAADAAYEAALADRRSGRHRAGPVDSPSQPPAVPGVPRHQTRPRPGRRGHLRVLPDPVD</sequence>
<name>A0AAE4R7U7_9ACTN</name>
<evidence type="ECO:0000256" key="1">
    <source>
        <dbReference type="SAM" id="MobiDB-lite"/>
    </source>
</evidence>
<evidence type="ECO:0000313" key="3">
    <source>
        <dbReference type="Proteomes" id="UP001185922"/>
    </source>
</evidence>
<organism evidence="2 3">
    <name type="scientific">Gordonia amicalis</name>
    <dbReference type="NCBI Taxonomy" id="89053"/>
    <lineage>
        <taxon>Bacteria</taxon>
        <taxon>Bacillati</taxon>
        <taxon>Actinomycetota</taxon>
        <taxon>Actinomycetes</taxon>
        <taxon>Mycobacteriales</taxon>
        <taxon>Gordoniaceae</taxon>
        <taxon>Gordonia</taxon>
    </lineage>
</organism>
<evidence type="ECO:0000313" key="2">
    <source>
        <dbReference type="EMBL" id="MDV6311935.1"/>
    </source>
</evidence>
<protein>
    <submittedName>
        <fullName evidence="2">DUF3499 domain-containing protein</fullName>
    </submittedName>
</protein>
<comment type="caution">
    <text evidence="2">The sequence shown here is derived from an EMBL/GenBank/DDBJ whole genome shotgun (WGS) entry which is preliminary data.</text>
</comment>
<dbReference type="AlphaFoldDB" id="A0AAE4R7U7"/>
<feature type="compositionally biased region" description="Basic residues" evidence="1">
    <location>
        <begin position="166"/>
        <end position="178"/>
    </location>
</feature>